<evidence type="ECO:0000313" key="2">
    <source>
        <dbReference type="EMBL" id="CAK9108078.1"/>
    </source>
</evidence>
<comment type="caution">
    <text evidence="2">The sequence shown here is derived from an EMBL/GenBank/DDBJ whole genome shotgun (WGS) entry which is preliminary data.</text>
</comment>
<feature type="compositionally biased region" description="Low complexity" evidence="1">
    <location>
        <begin position="131"/>
        <end position="143"/>
    </location>
</feature>
<dbReference type="EMBL" id="CAXAMN010027061">
    <property type="protein sequence ID" value="CAK9108078.1"/>
    <property type="molecule type" value="Genomic_DNA"/>
</dbReference>
<feature type="compositionally biased region" description="Basic and acidic residues" evidence="1">
    <location>
        <begin position="93"/>
        <end position="104"/>
    </location>
</feature>
<proteinExistence type="predicted"/>
<evidence type="ECO:0000313" key="3">
    <source>
        <dbReference type="Proteomes" id="UP001642484"/>
    </source>
</evidence>
<name>A0ABP0S6V5_9DINO</name>
<evidence type="ECO:0000256" key="1">
    <source>
        <dbReference type="SAM" id="MobiDB-lite"/>
    </source>
</evidence>
<organism evidence="2 3">
    <name type="scientific">Durusdinium trenchii</name>
    <dbReference type="NCBI Taxonomy" id="1381693"/>
    <lineage>
        <taxon>Eukaryota</taxon>
        <taxon>Sar</taxon>
        <taxon>Alveolata</taxon>
        <taxon>Dinophyceae</taxon>
        <taxon>Suessiales</taxon>
        <taxon>Symbiodiniaceae</taxon>
        <taxon>Durusdinium</taxon>
    </lineage>
</organism>
<dbReference type="Proteomes" id="UP001642484">
    <property type="component" value="Unassembled WGS sequence"/>
</dbReference>
<accession>A0ABP0S6V5</accession>
<feature type="non-terminal residue" evidence="2">
    <location>
        <position position="1"/>
    </location>
</feature>
<reference evidence="2 3" key="1">
    <citation type="submission" date="2024-02" db="EMBL/GenBank/DDBJ databases">
        <authorList>
            <person name="Chen Y."/>
            <person name="Shah S."/>
            <person name="Dougan E. K."/>
            <person name="Thang M."/>
            <person name="Chan C."/>
        </authorList>
    </citation>
    <scope>NUCLEOTIDE SEQUENCE [LARGE SCALE GENOMIC DNA]</scope>
</reference>
<feature type="region of interest" description="Disordered" evidence="1">
    <location>
        <begin position="83"/>
        <end position="149"/>
    </location>
</feature>
<protein>
    <submittedName>
        <fullName evidence="2">Uncharacterized protein</fullName>
    </submittedName>
</protein>
<sequence length="149" mass="16196">QFCGVFDALVADSEGHARLARGDVMLDTLKAVPMKKWKHFVGSLALDQRTEFDKGDIGLPGGVKVAEPAGANPQTKDQIIRFGGYTDPSLPWPEKKSSDEDSTKKMIQKTIQRSLKKLLGKKGMGSESDFTTRSSHQTSSSLSDKGNAQ</sequence>
<keyword evidence="3" id="KW-1185">Reference proteome</keyword>
<gene>
    <name evidence="2" type="ORF">CCMP2556_LOCUS50387</name>
</gene>